<evidence type="ECO:0000313" key="3">
    <source>
        <dbReference type="Proteomes" id="UP000321306"/>
    </source>
</evidence>
<proteinExistence type="predicted"/>
<dbReference type="PANTHER" id="PTHR43796">
    <property type="entry name" value="CARBOXYNORSPERMIDINE SYNTHASE"/>
    <property type="match status" value="1"/>
</dbReference>
<dbReference type="InterPro" id="IPR005097">
    <property type="entry name" value="Sacchrp_dh_NADP-bd"/>
</dbReference>
<name>A0A511NAF2_DEIC1</name>
<dbReference type="Gene3D" id="3.40.50.720">
    <property type="entry name" value="NAD(P)-binding Rossmann-like Domain"/>
    <property type="match status" value="1"/>
</dbReference>
<sequence>MHEPQVMVVGGYGQVGQAAALHLLTHTDCHIIVAGRNLQQAQRFCEKHGPRMTARFLDAQKPETHSPALKGVDLVVVCAEQSDTHFLQGCIQQGIHCLDVTATPAYIREAEKLHPQAREAGTTVLLSVGLAPGLSNLLARHATSHLDSVEKVDLTVMLGLGEHHGKMAVQWTVENLMRPFEVQVAGQVGTVPPFSQGRTARFPHPYGHRRAYRFNFSDQHVLTRTLPAPEVHTRLCFDSRGVTNLLAFLSRVGVFPLLERLGARSMLEEVFGRFHVGSEVFGLSVEARGTLQGQKTVWQEGLLGRGEGQITGQMAGWSAAQILRQGLPGGVFHSEQVLSAEGALQFAATCGVQLHLGG</sequence>
<reference evidence="2 3" key="1">
    <citation type="submission" date="2019-07" db="EMBL/GenBank/DDBJ databases">
        <title>Whole genome shotgun sequence of Deinococcus cellulosilyticus NBRC 106333.</title>
        <authorList>
            <person name="Hosoyama A."/>
            <person name="Uohara A."/>
            <person name="Ohji S."/>
            <person name="Ichikawa N."/>
        </authorList>
    </citation>
    <scope>NUCLEOTIDE SEQUENCE [LARGE SCALE GENOMIC DNA]</scope>
    <source>
        <strain evidence="2 3">NBRC 106333</strain>
    </source>
</reference>
<dbReference type="OrthoDB" id="4420885at2"/>
<accession>A0A511NAF2</accession>
<keyword evidence="3" id="KW-1185">Reference proteome</keyword>
<dbReference type="Proteomes" id="UP000321306">
    <property type="component" value="Unassembled WGS sequence"/>
</dbReference>
<dbReference type="RefSeq" id="WP_146890303.1">
    <property type="nucleotide sequence ID" value="NZ_BJXB01000037.1"/>
</dbReference>
<dbReference type="Gene3D" id="3.30.360.10">
    <property type="entry name" value="Dihydrodipicolinate Reductase, domain 2"/>
    <property type="match status" value="1"/>
</dbReference>
<dbReference type="PANTHER" id="PTHR43796:SF2">
    <property type="entry name" value="CARBOXYNORSPERMIDINE SYNTHASE"/>
    <property type="match status" value="1"/>
</dbReference>
<dbReference type="InterPro" id="IPR036291">
    <property type="entry name" value="NAD(P)-bd_dom_sf"/>
</dbReference>
<evidence type="ECO:0000259" key="1">
    <source>
        <dbReference type="Pfam" id="PF03435"/>
    </source>
</evidence>
<dbReference type="EMBL" id="BJXB01000037">
    <property type="protein sequence ID" value="GEM49547.1"/>
    <property type="molecule type" value="Genomic_DNA"/>
</dbReference>
<organism evidence="2 3">
    <name type="scientific">Deinococcus cellulosilyticus (strain DSM 18568 / NBRC 106333 / KACC 11606 / 5516J-15)</name>
    <dbReference type="NCBI Taxonomy" id="1223518"/>
    <lineage>
        <taxon>Bacteria</taxon>
        <taxon>Thermotogati</taxon>
        <taxon>Deinococcota</taxon>
        <taxon>Deinococci</taxon>
        <taxon>Deinococcales</taxon>
        <taxon>Deinococcaceae</taxon>
        <taxon>Deinococcus</taxon>
    </lineage>
</organism>
<evidence type="ECO:0000313" key="2">
    <source>
        <dbReference type="EMBL" id="GEM49547.1"/>
    </source>
</evidence>
<feature type="domain" description="Saccharopine dehydrogenase NADP binding" evidence="1">
    <location>
        <begin position="6"/>
        <end position="125"/>
    </location>
</feature>
<dbReference type="Pfam" id="PF03435">
    <property type="entry name" value="Sacchrp_dh_NADP"/>
    <property type="match status" value="1"/>
</dbReference>
<comment type="caution">
    <text evidence="2">The sequence shown here is derived from an EMBL/GenBank/DDBJ whole genome shotgun (WGS) entry which is preliminary data.</text>
</comment>
<gene>
    <name evidence="2" type="ORF">DC3_51820</name>
</gene>
<dbReference type="SUPFAM" id="SSF51735">
    <property type="entry name" value="NAD(P)-binding Rossmann-fold domains"/>
    <property type="match status" value="1"/>
</dbReference>
<protein>
    <recommendedName>
        <fullName evidence="1">Saccharopine dehydrogenase NADP binding domain-containing protein</fullName>
    </recommendedName>
</protein>
<dbReference type="AlphaFoldDB" id="A0A511NAF2"/>